<evidence type="ECO:0008006" key="4">
    <source>
        <dbReference type="Google" id="ProtNLM"/>
    </source>
</evidence>
<dbReference type="InterPro" id="IPR051719">
    <property type="entry name" value="CASTOR_mTORC1"/>
</dbReference>
<evidence type="ECO:0000313" key="2">
    <source>
        <dbReference type="EMBL" id="KNC86026.1"/>
    </source>
</evidence>
<dbReference type="AlphaFoldDB" id="A0A0L0GAV3"/>
<dbReference type="Proteomes" id="UP000054560">
    <property type="component" value="Unassembled WGS sequence"/>
</dbReference>
<sequence>MQNVEVHLMHNSIRIGSFPKNCMPQYVHALLKVVLDASLPGGPKKQFLHLVYTEDEVTVMFDDSVNLPITNSPPAGTEPLADGEQTSSPESTEPEQPKEGITLFPDEWCAITVVAGASGGSGDVLLASVRHLASVTVFYASTYETDYLLVQKSKVDMVMNLFKALGYKLRDRRCASVETEYVSETESSGYDDLAPNTEPLTMGTPRPLINNDLEVGMAW</sequence>
<dbReference type="Gene3D" id="3.30.2130.10">
    <property type="entry name" value="VC0802-like"/>
    <property type="match status" value="1"/>
</dbReference>
<feature type="region of interest" description="Disordered" evidence="1">
    <location>
        <begin position="71"/>
        <end position="99"/>
    </location>
</feature>
<dbReference type="OrthoDB" id="58529at2759"/>
<gene>
    <name evidence="2" type="ORF">SARC_01826</name>
</gene>
<dbReference type="GeneID" id="25902330"/>
<proteinExistence type="predicted"/>
<feature type="region of interest" description="Disordered" evidence="1">
    <location>
        <begin position="186"/>
        <end position="205"/>
    </location>
</feature>
<dbReference type="SUPFAM" id="SSF55021">
    <property type="entry name" value="ACT-like"/>
    <property type="match status" value="1"/>
</dbReference>
<evidence type="ECO:0000313" key="3">
    <source>
        <dbReference type="Proteomes" id="UP000054560"/>
    </source>
</evidence>
<dbReference type="EMBL" id="KQ241672">
    <property type="protein sequence ID" value="KNC86026.1"/>
    <property type="molecule type" value="Genomic_DNA"/>
</dbReference>
<dbReference type="PANTHER" id="PTHR31131">
    <property type="entry name" value="CHROMOSOME 1, WHOLE GENOME SHOTGUN SEQUENCE"/>
    <property type="match status" value="1"/>
</dbReference>
<dbReference type="PANTHER" id="PTHR31131:SF6">
    <property type="entry name" value="CASTOR ACT DOMAIN-CONTAINING PROTEIN"/>
    <property type="match status" value="1"/>
</dbReference>
<evidence type="ECO:0000256" key="1">
    <source>
        <dbReference type="SAM" id="MobiDB-lite"/>
    </source>
</evidence>
<reference evidence="2 3" key="1">
    <citation type="submission" date="2011-02" db="EMBL/GenBank/DDBJ databases">
        <title>The Genome Sequence of Sphaeroforma arctica JP610.</title>
        <authorList>
            <consortium name="The Broad Institute Genome Sequencing Platform"/>
            <person name="Russ C."/>
            <person name="Cuomo C."/>
            <person name="Young S.K."/>
            <person name="Zeng Q."/>
            <person name="Gargeya S."/>
            <person name="Alvarado L."/>
            <person name="Berlin A."/>
            <person name="Chapman S.B."/>
            <person name="Chen Z."/>
            <person name="Freedman E."/>
            <person name="Gellesch M."/>
            <person name="Goldberg J."/>
            <person name="Griggs A."/>
            <person name="Gujja S."/>
            <person name="Heilman E."/>
            <person name="Heiman D."/>
            <person name="Howarth C."/>
            <person name="Mehta T."/>
            <person name="Neiman D."/>
            <person name="Pearson M."/>
            <person name="Roberts A."/>
            <person name="Saif S."/>
            <person name="Shea T."/>
            <person name="Shenoy N."/>
            <person name="Sisk P."/>
            <person name="Stolte C."/>
            <person name="Sykes S."/>
            <person name="White J."/>
            <person name="Yandava C."/>
            <person name="Burger G."/>
            <person name="Gray M.W."/>
            <person name="Holland P.W.H."/>
            <person name="King N."/>
            <person name="Lang F.B.F."/>
            <person name="Roger A.J."/>
            <person name="Ruiz-Trillo I."/>
            <person name="Haas B."/>
            <person name="Nusbaum C."/>
            <person name="Birren B."/>
        </authorList>
    </citation>
    <scope>NUCLEOTIDE SEQUENCE [LARGE SCALE GENOMIC DNA]</scope>
    <source>
        <strain evidence="2 3">JP610</strain>
    </source>
</reference>
<keyword evidence="3" id="KW-1185">Reference proteome</keyword>
<dbReference type="InterPro" id="IPR045865">
    <property type="entry name" value="ACT-like_dom_sf"/>
</dbReference>
<name>A0A0L0GAV3_9EUKA</name>
<protein>
    <recommendedName>
        <fullName evidence="4">CASTOR ACT domain-containing protein</fullName>
    </recommendedName>
</protein>
<accession>A0A0L0GAV3</accession>
<dbReference type="RefSeq" id="XP_014159928.1">
    <property type="nucleotide sequence ID" value="XM_014304453.1"/>
</dbReference>
<organism evidence="2 3">
    <name type="scientific">Sphaeroforma arctica JP610</name>
    <dbReference type="NCBI Taxonomy" id="667725"/>
    <lineage>
        <taxon>Eukaryota</taxon>
        <taxon>Ichthyosporea</taxon>
        <taxon>Ichthyophonida</taxon>
        <taxon>Sphaeroforma</taxon>
    </lineage>
</organism>